<proteinExistence type="predicted"/>
<keyword evidence="3" id="KW-1185">Reference proteome</keyword>
<reference evidence="2 3" key="1">
    <citation type="submission" date="2021-03" db="EMBL/GenBank/DDBJ databases">
        <title>novel species isolated from a fishpond in China.</title>
        <authorList>
            <person name="Lu H."/>
            <person name="Cai Z."/>
        </authorList>
    </citation>
    <scope>NUCLEOTIDE SEQUENCE [LARGE SCALE GENOMIC DNA]</scope>
    <source>
        <strain evidence="2 3">JCM 31546</strain>
    </source>
</reference>
<dbReference type="Proteomes" id="UP000664698">
    <property type="component" value="Unassembled WGS sequence"/>
</dbReference>
<name>A0ABS3BLN4_9BACT</name>
<feature type="transmembrane region" description="Helical" evidence="1">
    <location>
        <begin position="34"/>
        <end position="55"/>
    </location>
</feature>
<keyword evidence="1" id="KW-0812">Transmembrane</keyword>
<sequence>MISLLKYRAALIAVIFGLFGGAISHLLKIEELTFYYTALASIIALVVNLMVSFMLKGRWNTHVKYSLKAVCLFLFAGLILILYTHTRYFLEGTFPYKDFEGQVSYYIKGTEYTPVAKAFKLENPYIHSDEDLIREGFGSPDEKDKVWTQDSINKVWMKLITSYCLIVILFVALISVLIEILMTKYGKSTKKLIEEI</sequence>
<dbReference type="EMBL" id="JAFKCW010000001">
    <property type="protein sequence ID" value="MBN7800217.1"/>
    <property type="molecule type" value="Genomic_DNA"/>
</dbReference>
<comment type="caution">
    <text evidence="2">The sequence shown here is derived from an EMBL/GenBank/DDBJ whole genome shotgun (WGS) entry which is preliminary data.</text>
</comment>
<gene>
    <name evidence="2" type="ORF">J0A67_05055</name>
</gene>
<feature type="transmembrane region" description="Helical" evidence="1">
    <location>
        <begin position="67"/>
        <end position="86"/>
    </location>
</feature>
<organism evidence="2 3">
    <name type="scientific">Algoriphagus aestuariicola</name>
    <dbReference type="NCBI Taxonomy" id="1852016"/>
    <lineage>
        <taxon>Bacteria</taxon>
        <taxon>Pseudomonadati</taxon>
        <taxon>Bacteroidota</taxon>
        <taxon>Cytophagia</taxon>
        <taxon>Cytophagales</taxon>
        <taxon>Cyclobacteriaceae</taxon>
        <taxon>Algoriphagus</taxon>
    </lineage>
</organism>
<evidence type="ECO:0000313" key="3">
    <source>
        <dbReference type="Proteomes" id="UP000664698"/>
    </source>
</evidence>
<accession>A0ABS3BLN4</accession>
<feature type="transmembrane region" description="Helical" evidence="1">
    <location>
        <begin position="160"/>
        <end position="182"/>
    </location>
</feature>
<evidence type="ECO:0000256" key="1">
    <source>
        <dbReference type="SAM" id="Phobius"/>
    </source>
</evidence>
<keyword evidence="1" id="KW-1133">Transmembrane helix</keyword>
<evidence type="ECO:0008006" key="4">
    <source>
        <dbReference type="Google" id="ProtNLM"/>
    </source>
</evidence>
<keyword evidence="1" id="KW-0472">Membrane</keyword>
<protein>
    <recommendedName>
        <fullName evidence="4">DUF4199 domain-containing protein</fullName>
    </recommendedName>
</protein>
<evidence type="ECO:0000313" key="2">
    <source>
        <dbReference type="EMBL" id="MBN7800217.1"/>
    </source>
</evidence>
<dbReference type="RefSeq" id="WP_206568172.1">
    <property type="nucleotide sequence ID" value="NZ_JAFKCW010000001.1"/>
</dbReference>